<dbReference type="Gene3D" id="3.30.450.20">
    <property type="entry name" value="PAS domain"/>
    <property type="match status" value="1"/>
</dbReference>
<dbReference type="Pfam" id="PF02518">
    <property type="entry name" value="HATPase_c"/>
    <property type="match status" value="1"/>
</dbReference>
<dbReference type="AlphaFoldDB" id="A0A923MD49"/>
<evidence type="ECO:0000256" key="5">
    <source>
        <dbReference type="ARBA" id="ARBA00017322"/>
    </source>
</evidence>
<protein>
    <recommendedName>
        <fullName evidence="5">Oxygen sensor histidine kinase NreB</fullName>
        <ecNumber evidence="4">2.7.13.3</ecNumber>
    </recommendedName>
    <alternativeName>
        <fullName evidence="15">Nitrogen regulation protein B</fullName>
    </alternativeName>
</protein>
<keyword evidence="9" id="KW-0479">Metal-binding</keyword>
<dbReference type="InterPro" id="IPR004358">
    <property type="entry name" value="Sig_transdc_His_kin-like_C"/>
</dbReference>
<evidence type="ECO:0000256" key="12">
    <source>
        <dbReference type="ARBA" id="ARBA00023012"/>
    </source>
</evidence>
<dbReference type="Pfam" id="PF07730">
    <property type="entry name" value="HisKA_3"/>
    <property type="match status" value="1"/>
</dbReference>
<dbReference type="GO" id="GO:0046983">
    <property type="term" value="F:protein dimerization activity"/>
    <property type="evidence" value="ECO:0007669"/>
    <property type="project" value="InterPro"/>
</dbReference>
<keyword evidence="13" id="KW-0411">Iron-sulfur</keyword>
<evidence type="ECO:0000256" key="11">
    <source>
        <dbReference type="ARBA" id="ARBA00023004"/>
    </source>
</evidence>
<dbReference type="Gene3D" id="1.20.5.1930">
    <property type="match status" value="1"/>
</dbReference>
<dbReference type="InterPro" id="IPR003594">
    <property type="entry name" value="HATPase_dom"/>
</dbReference>
<feature type="domain" description="Histidine kinase" evidence="16">
    <location>
        <begin position="299"/>
        <end position="492"/>
    </location>
</feature>
<gene>
    <name evidence="17" type="ORF">H8R02_25355</name>
</gene>
<dbReference type="InterPro" id="IPR013656">
    <property type="entry name" value="PAS_4"/>
</dbReference>
<dbReference type="PRINTS" id="PR00344">
    <property type="entry name" value="BCTRLSENSOR"/>
</dbReference>
<dbReference type="SMART" id="SM00387">
    <property type="entry name" value="HATPase_c"/>
    <property type="match status" value="1"/>
</dbReference>
<dbReference type="InterPro" id="IPR000014">
    <property type="entry name" value="PAS"/>
</dbReference>
<evidence type="ECO:0000256" key="4">
    <source>
        <dbReference type="ARBA" id="ARBA00012438"/>
    </source>
</evidence>
<dbReference type="InterPro" id="IPR036890">
    <property type="entry name" value="HATPase_C_sf"/>
</dbReference>
<sequence length="502" mass="55774">MESGSEGAPPNGRRRGNWWSLLRGEAQAPAWPALALDRAPTPTLICCDAGQVKLANEAARSLLRTAGCAAPDGLRLQQLVNLTDASRQRVMQLFKGSVRNCQLVTTLGTRQWPVEVRAVRYEADRSVWAHLELHDIRHRLVHFAQQRARVELRQELIEAIPLPLSLRDDKGRFVRVNRAFEDWHDVRRAQVLGRTPSDVLPASVTLAFARCDKLALANGEPVDEELELRPSDGVVRNVQLRVHAIRQHGALLGIIAIEADVTRLREQEGLLTVLHRRLDRVSASMIDAQERERRRVAQDLHDDVGQVLTALKLAVDSLAQGAAPAQTQDLRHVAYLIDESLHRVRDVTANLYPHVLDDLGLEPALGWLIERFVRPALPDVSMRCRLERKRTLQDIELCAFRVVQEALTNVVRHSRATRAGVLVEDRSGCLHIEVLDNGSGFETGASWFVAPGRNSLGLASMQQRVEELDGYMQLESTVGSGTSIRVRLPWPAADAATEGGAA</sequence>
<dbReference type="GO" id="GO:0051539">
    <property type="term" value="F:4 iron, 4 sulfur cluster binding"/>
    <property type="evidence" value="ECO:0007669"/>
    <property type="project" value="UniProtKB-KW"/>
</dbReference>
<dbReference type="GO" id="GO:0000155">
    <property type="term" value="F:phosphorelay sensor kinase activity"/>
    <property type="evidence" value="ECO:0007669"/>
    <property type="project" value="InterPro"/>
</dbReference>
<dbReference type="PANTHER" id="PTHR24421:SF58">
    <property type="entry name" value="SIGNAL TRANSDUCTION HISTIDINE-PROTEIN KINASE_PHOSPHATASE UHPB"/>
    <property type="match status" value="1"/>
</dbReference>
<evidence type="ECO:0000256" key="13">
    <source>
        <dbReference type="ARBA" id="ARBA00023014"/>
    </source>
</evidence>
<dbReference type="SUPFAM" id="SSF55874">
    <property type="entry name" value="ATPase domain of HSP90 chaperone/DNA topoisomerase II/histidine kinase"/>
    <property type="match status" value="1"/>
</dbReference>
<dbReference type="Gene3D" id="3.30.565.10">
    <property type="entry name" value="Histidine kinase-like ATPase, C-terminal domain"/>
    <property type="match status" value="1"/>
</dbReference>
<dbReference type="GO" id="GO:0016020">
    <property type="term" value="C:membrane"/>
    <property type="evidence" value="ECO:0007669"/>
    <property type="project" value="InterPro"/>
</dbReference>
<keyword evidence="11" id="KW-0408">Iron</keyword>
<evidence type="ECO:0000256" key="6">
    <source>
        <dbReference type="ARBA" id="ARBA00022485"/>
    </source>
</evidence>
<evidence type="ECO:0000259" key="16">
    <source>
        <dbReference type="PROSITE" id="PS50109"/>
    </source>
</evidence>
<dbReference type="NCBIfam" id="TIGR00229">
    <property type="entry name" value="sensory_box"/>
    <property type="match status" value="1"/>
</dbReference>
<dbReference type="InterPro" id="IPR005467">
    <property type="entry name" value="His_kinase_dom"/>
</dbReference>
<dbReference type="GO" id="GO:0046872">
    <property type="term" value="F:metal ion binding"/>
    <property type="evidence" value="ECO:0007669"/>
    <property type="project" value="UniProtKB-KW"/>
</dbReference>
<comment type="caution">
    <text evidence="17">The sequence shown here is derived from an EMBL/GenBank/DDBJ whole genome shotgun (WGS) entry which is preliminary data.</text>
</comment>
<evidence type="ECO:0000256" key="9">
    <source>
        <dbReference type="ARBA" id="ARBA00022723"/>
    </source>
</evidence>
<evidence type="ECO:0000256" key="3">
    <source>
        <dbReference type="ARBA" id="ARBA00004496"/>
    </source>
</evidence>
<dbReference type="EC" id="2.7.13.3" evidence="4"/>
<evidence type="ECO:0000313" key="18">
    <source>
        <dbReference type="Proteomes" id="UP000596827"/>
    </source>
</evidence>
<dbReference type="SUPFAM" id="SSF55785">
    <property type="entry name" value="PYP-like sensor domain (PAS domain)"/>
    <property type="match status" value="1"/>
</dbReference>
<dbReference type="RefSeq" id="WP_187084308.1">
    <property type="nucleotide sequence ID" value="NZ_JACORU010000013.1"/>
</dbReference>
<dbReference type="PANTHER" id="PTHR24421">
    <property type="entry name" value="NITRATE/NITRITE SENSOR PROTEIN NARX-RELATED"/>
    <property type="match status" value="1"/>
</dbReference>
<dbReference type="InterPro" id="IPR011712">
    <property type="entry name" value="Sig_transdc_His_kin_sub3_dim/P"/>
</dbReference>
<evidence type="ECO:0000256" key="7">
    <source>
        <dbReference type="ARBA" id="ARBA00022490"/>
    </source>
</evidence>
<dbReference type="InterPro" id="IPR050482">
    <property type="entry name" value="Sensor_HK_TwoCompSys"/>
</dbReference>
<dbReference type="GO" id="GO:0005737">
    <property type="term" value="C:cytoplasm"/>
    <property type="evidence" value="ECO:0007669"/>
    <property type="project" value="UniProtKB-SubCell"/>
</dbReference>
<dbReference type="Proteomes" id="UP000596827">
    <property type="component" value="Unassembled WGS sequence"/>
</dbReference>
<keyword evidence="12" id="KW-0902">Two-component regulatory system</keyword>
<keyword evidence="6" id="KW-0004">4Fe-4S</keyword>
<dbReference type="SMART" id="SM00091">
    <property type="entry name" value="PAS"/>
    <property type="match status" value="2"/>
</dbReference>
<comment type="cofactor">
    <cofactor evidence="2">
        <name>[4Fe-4S] cluster</name>
        <dbReference type="ChEBI" id="CHEBI:49883"/>
    </cofactor>
</comment>
<evidence type="ECO:0000256" key="10">
    <source>
        <dbReference type="ARBA" id="ARBA00022777"/>
    </source>
</evidence>
<dbReference type="EMBL" id="JACORU010000013">
    <property type="protein sequence ID" value="MBC5767815.1"/>
    <property type="molecule type" value="Genomic_DNA"/>
</dbReference>
<dbReference type="CDD" id="cd00130">
    <property type="entry name" value="PAS"/>
    <property type="match status" value="1"/>
</dbReference>
<comment type="subcellular location">
    <subcellularLocation>
        <location evidence="3">Cytoplasm</location>
    </subcellularLocation>
</comment>
<evidence type="ECO:0000256" key="2">
    <source>
        <dbReference type="ARBA" id="ARBA00001966"/>
    </source>
</evidence>
<keyword evidence="7" id="KW-0963">Cytoplasm</keyword>
<comment type="catalytic activity">
    <reaction evidence="1">
        <text>ATP + protein L-histidine = ADP + protein N-phospho-L-histidine.</text>
        <dbReference type="EC" id="2.7.13.3"/>
    </reaction>
</comment>
<keyword evidence="18" id="KW-1185">Reference proteome</keyword>
<evidence type="ECO:0000256" key="15">
    <source>
        <dbReference type="ARBA" id="ARBA00030800"/>
    </source>
</evidence>
<dbReference type="CDD" id="cd16917">
    <property type="entry name" value="HATPase_UhpB-NarQ-NarX-like"/>
    <property type="match status" value="1"/>
</dbReference>
<comment type="function">
    <text evidence="14">Member of the two-component regulatory system NreB/NreC involved in the control of dissimilatory nitrate/nitrite reduction in response to oxygen. NreB functions as a direct oxygen sensor histidine kinase which is autophosphorylated, in the absence of oxygen, probably at the conserved histidine residue, and transfers its phosphate group probably to a conserved aspartate residue of NreC. NreB/NreC activates the expression of the nitrate (narGHJI) and nitrite (nir) reductase operons, as well as the putative nitrate transporter gene narT.</text>
</comment>
<evidence type="ECO:0000256" key="1">
    <source>
        <dbReference type="ARBA" id="ARBA00000085"/>
    </source>
</evidence>
<dbReference type="Pfam" id="PF08448">
    <property type="entry name" value="PAS_4"/>
    <property type="match status" value="1"/>
</dbReference>
<dbReference type="PROSITE" id="PS50109">
    <property type="entry name" value="HIS_KIN"/>
    <property type="match status" value="1"/>
</dbReference>
<proteinExistence type="predicted"/>
<organism evidence="17 18">
    <name type="scientific">Ramlibacter albus</name>
    <dbReference type="NCBI Taxonomy" id="2079448"/>
    <lineage>
        <taxon>Bacteria</taxon>
        <taxon>Pseudomonadati</taxon>
        <taxon>Pseudomonadota</taxon>
        <taxon>Betaproteobacteria</taxon>
        <taxon>Burkholderiales</taxon>
        <taxon>Comamonadaceae</taxon>
        <taxon>Ramlibacter</taxon>
    </lineage>
</organism>
<evidence type="ECO:0000256" key="8">
    <source>
        <dbReference type="ARBA" id="ARBA00022679"/>
    </source>
</evidence>
<evidence type="ECO:0000313" key="17">
    <source>
        <dbReference type="EMBL" id="MBC5767815.1"/>
    </source>
</evidence>
<keyword evidence="10 17" id="KW-0418">Kinase</keyword>
<accession>A0A923MD49</accession>
<dbReference type="InterPro" id="IPR035965">
    <property type="entry name" value="PAS-like_dom_sf"/>
</dbReference>
<keyword evidence="8" id="KW-0808">Transferase</keyword>
<reference evidence="17" key="1">
    <citation type="submission" date="2020-08" db="EMBL/GenBank/DDBJ databases">
        <title>Ramlibacter sp. GTP1 16S ribosomal RNA gene genome sequencing and assembly.</title>
        <authorList>
            <person name="Kang M."/>
        </authorList>
    </citation>
    <scope>NUCLEOTIDE SEQUENCE</scope>
    <source>
        <strain evidence="17">GTP1</strain>
    </source>
</reference>
<evidence type="ECO:0000256" key="14">
    <source>
        <dbReference type="ARBA" id="ARBA00024827"/>
    </source>
</evidence>
<name>A0A923MD49_9BURK</name>